<evidence type="ECO:0000313" key="3">
    <source>
        <dbReference type="Proteomes" id="UP000782610"/>
    </source>
</evidence>
<accession>A0A933L202</accession>
<dbReference type="Proteomes" id="UP000782610">
    <property type="component" value="Unassembled WGS sequence"/>
</dbReference>
<evidence type="ECO:0008006" key="4">
    <source>
        <dbReference type="Google" id="ProtNLM"/>
    </source>
</evidence>
<evidence type="ECO:0000313" key="2">
    <source>
        <dbReference type="EMBL" id="MBI4922096.1"/>
    </source>
</evidence>
<sequence length="1399" mass="147023">MSLTGLRVTRTALIAASFAAFAMSTTLIVSSPLAADAMYAPGEPIVTGFAGVVAPDSPPDGSDPLDYTFIDLEGASLVIQQLQPDGLPSGQLIPSPAAFAATAQDVGQVFGVTLDNAPELSGAAAPNIYVAATSAFGLNIVVPDGDGNPMRSRLGAADATFMAGQWGSAGGAEGYPGSIWKIDGETGEVSLFTTIAANTGASLGALVYDPASAQFFVSDLDTGLIYRLALDGTILDTFDHGVNGRPEHELDAVEDDGSAIDITDPGFSTEDPTTWGFTQTERKVNGLAARNGRIYYAVEGQMWSVRLNDDGSFGAARWEFDVTGLSSTNEITSIVFDPQGRMILAQRGATVGSYDYSILAEAGTSSVARYKHEFPDDPATPSTWVETPDSYAIGLASDGLAASGGLALGYGFDDGSGDFTGACGVTVWASGDSLRNNPDLDPPVEGPMYVHGLQGTLKTLVRPLNDPAINSFFTDYDGITDDETANQAGHVGAVAIWQVCAGPAAPTIPDIEPPDFIPPPDFVPFEHYNLTLEKWSAPHTCFNGPTDYWCTYTIRVENTGTVPYWGPITVHDYLPANPPGAVMSFWPTPPWSCGPTGPTAYNCTIGPVLLFPGDAVVLHEVVKLPKPTAPGFCNLVNVAGIQWPFVFHDEDPSDDFDGAVAHIPAPGCVPPGAGVTDLTLNKFTFPANCFDPGGAADYLCTYGVLVTNAGPNNFTGPIQVKDTLGVNVTANIFGPWTCGQVGPVLTCNINVPPVNVPPGWSSVFFVQAPMPKPVTPPACDLDNKAQISFPLGGAPNNILPGNDFDTATTHILSPACLAPAAQTDIEIKKTADTCGWFFGYYCKWTLTITNVGPNNYLGPLKFTDQAIGAVTNNLPTVVGGGCAGPANNITCNYAVAGLPSGTAFPFTFYTTYATTPDLCSASNTATIVSPNPGSVQNPSGNDSVTVGQSIPNPACAGLPNLNITKTAKGCVDDPGSTDWLCRFDIKVKNFGPVAQPLPIVVRDFNLKPTTFNTAACGPFAANMWQCTKAAPLGPGATWSFTATTHVDPNGVTLADCDVVNTVWIQLPPSLADPGHWSQAHQKVPQLFINLGPGPVYVYCDPPSLELSKTAGKTVKSGDGYDSTFTIRATSMGPDPYYGTVELDEMLPDGTSYVSSSWPCVPTTGNDVHCSSPYKNIPVGKYTEMTITIHIPTDVAVENKCNVMNVVNVSLSAEVLHSDQGVQYTASAKAKLPANACREPIQCPVNQVKPGGGCCETGLVWDGKLCSPPPKACPRDSQFIDGECQCRENTHGTPGKCKPDVVAPVCPRDSEIVDGECQCREDTHGTPGKCKPDVVLPICPRDSVIVDGECQCRENTHGTPGKCRPDVTLPICPRDSQIVDGECQCLPGSHGDPGKCVPDT</sequence>
<proteinExistence type="predicted"/>
<evidence type="ECO:0000256" key="1">
    <source>
        <dbReference type="SAM" id="SignalP"/>
    </source>
</evidence>
<comment type="caution">
    <text evidence="2">The sequence shown here is derived from an EMBL/GenBank/DDBJ whole genome shotgun (WGS) entry which is preliminary data.</text>
</comment>
<keyword evidence="1" id="KW-0732">Signal</keyword>
<dbReference type="EMBL" id="JACRAF010000027">
    <property type="protein sequence ID" value="MBI4922096.1"/>
    <property type="molecule type" value="Genomic_DNA"/>
</dbReference>
<feature type="chain" id="PRO_5037113919" description="DUF11 domain-containing protein" evidence="1">
    <location>
        <begin position="23"/>
        <end position="1399"/>
    </location>
</feature>
<name>A0A933L202_9HYPH</name>
<dbReference type="SUPFAM" id="SSF63829">
    <property type="entry name" value="Calcium-dependent phosphotriesterase"/>
    <property type="match status" value="1"/>
</dbReference>
<feature type="non-terminal residue" evidence="2">
    <location>
        <position position="1399"/>
    </location>
</feature>
<organism evidence="2 3">
    <name type="scientific">Devosia nanyangense</name>
    <dbReference type="NCBI Taxonomy" id="1228055"/>
    <lineage>
        <taxon>Bacteria</taxon>
        <taxon>Pseudomonadati</taxon>
        <taxon>Pseudomonadota</taxon>
        <taxon>Alphaproteobacteria</taxon>
        <taxon>Hyphomicrobiales</taxon>
        <taxon>Devosiaceae</taxon>
        <taxon>Devosia</taxon>
    </lineage>
</organism>
<reference evidence="2" key="1">
    <citation type="submission" date="2020-07" db="EMBL/GenBank/DDBJ databases">
        <title>Huge and variable diversity of episymbiotic CPR bacteria and DPANN archaea in groundwater ecosystems.</title>
        <authorList>
            <person name="He C.Y."/>
            <person name="Keren R."/>
            <person name="Whittaker M."/>
            <person name="Farag I.F."/>
            <person name="Doudna J."/>
            <person name="Cate J.H.D."/>
            <person name="Banfield J.F."/>
        </authorList>
    </citation>
    <scope>NUCLEOTIDE SEQUENCE</scope>
    <source>
        <strain evidence="2">NC_groundwater_1586_Pr3_B-0.1um_66_15</strain>
    </source>
</reference>
<gene>
    <name evidence="2" type="ORF">HY834_10125</name>
</gene>
<feature type="signal peptide" evidence="1">
    <location>
        <begin position="1"/>
        <end position="22"/>
    </location>
</feature>
<protein>
    <recommendedName>
        <fullName evidence="4">DUF11 domain-containing protein</fullName>
    </recommendedName>
</protein>